<evidence type="ECO:0000313" key="8">
    <source>
        <dbReference type="EMBL" id="KJV08494.1"/>
    </source>
</evidence>
<protein>
    <recommendedName>
        <fullName evidence="4">Tryptophan 2-monooxygenase</fullName>
        <ecNumber evidence="3">1.13.12.3</ecNumber>
    </recommendedName>
</protein>
<dbReference type="GO" id="GO:0050361">
    <property type="term" value="F:tryptophan 2-monooxygenase activity"/>
    <property type="evidence" value="ECO:0007669"/>
    <property type="project" value="UniProtKB-EC"/>
</dbReference>
<comment type="pathway">
    <text evidence="1">Plant hormone metabolism; auxin biosynthesis.</text>
</comment>
<evidence type="ECO:0000256" key="6">
    <source>
        <dbReference type="ARBA" id="ARBA00047321"/>
    </source>
</evidence>
<keyword evidence="5" id="KW-0073">Auxin biosynthesis</keyword>
<keyword evidence="9" id="KW-1185">Reference proteome</keyword>
<evidence type="ECO:0000256" key="3">
    <source>
        <dbReference type="ARBA" id="ARBA00012535"/>
    </source>
</evidence>
<accession>A0A0F3ISB8</accession>
<feature type="non-terminal residue" evidence="8">
    <location>
        <position position="486"/>
    </location>
</feature>
<dbReference type="InterPro" id="IPR002937">
    <property type="entry name" value="Amino_oxidase"/>
</dbReference>
<dbReference type="GO" id="GO:0009851">
    <property type="term" value="P:auxin biosynthetic process"/>
    <property type="evidence" value="ECO:0007669"/>
    <property type="project" value="UniProtKB-KW"/>
</dbReference>
<dbReference type="InterPro" id="IPR036188">
    <property type="entry name" value="FAD/NAD-bd_sf"/>
</dbReference>
<dbReference type="Proteomes" id="UP000033774">
    <property type="component" value="Unassembled WGS sequence"/>
</dbReference>
<evidence type="ECO:0000259" key="7">
    <source>
        <dbReference type="Pfam" id="PF01593"/>
    </source>
</evidence>
<sequence length="486" mass="53893">MNPWEPHWPNPADFPFNYYNLLQRTTEHGIASVGGTPAAEQRIAIIGAGYAGLTVARELFRCGYKNITIFEADDRIGGRAYPIMPKSKSGRPLDGITPFELGAMRIPLFTPENGQAGGNSLTAYFLETYRQQYQDFPNPGSPVTTTGIYVNEGFGPEIDALTFHGLLRWAPTENAMLPPTPGLQQVYLAWQAWSHNVKAWVSRRYGATQDWREYWQKIVQAYEFHTFRDVALLPRKQFYGLDGTTCPDHAAANAEGDFGGLGLDPVQTEIFYTIGTGDGSWGAFFDVAALYPIRTLIFGFATDHKLLGHIPAEVAAALPLPKSARSQGVCPDSHGHQFEMPLLAGVSATPALHLFQPVTCRGAQSGTSFYQNLGAFRADGRGLSLLTSTRVRYIDRFEDTYRLTTETGAGASYDHLIVTAPGWSMQMNTSFGTNFLEEIFVNPSDGNNFWPPMASWKGIKMSHNITSSKIFYKLKQRFWAVSDIPQ</sequence>
<evidence type="ECO:0000256" key="5">
    <source>
        <dbReference type="ARBA" id="ARBA00023070"/>
    </source>
</evidence>
<feature type="domain" description="Amine oxidase" evidence="7">
    <location>
        <begin position="379"/>
        <end position="480"/>
    </location>
</feature>
<dbReference type="PANTHER" id="PTHR10742">
    <property type="entry name" value="FLAVIN MONOAMINE OXIDASE"/>
    <property type="match status" value="1"/>
</dbReference>
<dbReference type="EC" id="1.13.12.3" evidence="3"/>
<name>A0A0F3ISB8_9PROT</name>
<evidence type="ECO:0000256" key="1">
    <source>
        <dbReference type="ARBA" id="ARBA00004814"/>
    </source>
</evidence>
<dbReference type="Gene3D" id="3.50.50.60">
    <property type="entry name" value="FAD/NAD(P)-binding domain"/>
    <property type="match status" value="1"/>
</dbReference>
<dbReference type="SUPFAM" id="SSF51905">
    <property type="entry name" value="FAD/NAD(P)-binding domain"/>
    <property type="match status" value="1"/>
</dbReference>
<evidence type="ECO:0000256" key="2">
    <source>
        <dbReference type="ARBA" id="ARBA00005833"/>
    </source>
</evidence>
<dbReference type="AlphaFoldDB" id="A0A0F3ISB8"/>
<organism evidence="8 9">
    <name type="scientific">Elstera litoralis</name>
    <dbReference type="NCBI Taxonomy" id="552518"/>
    <lineage>
        <taxon>Bacteria</taxon>
        <taxon>Pseudomonadati</taxon>
        <taxon>Pseudomonadota</taxon>
        <taxon>Alphaproteobacteria</taxon>
        <taxon>Rhodospirillales</taxon>
        <taxon>Rhodospirillaceae</taxon>
        <taxon>Elstera</taxon>
    </lineage>
</organism>
<dbReference type="PRINTS" id="PR00419">
    <property type="entry name" value="ADXRDTASE"/>
</dbReference>
<comment type="similarity">
    <text evidence="2">Belongs to the tryptophan 2-monooxygenase family.</text>
</comment>
<proteinExistence type="inferred from homology"/>
<feature type="domain" description="Amine oxidase" evidence="7">
    <location>
        <begin position="51"/>
        <end position="125"/>
    </location>
</feature>
<evidence type="ECO:0000313" key="9">
    <source>
        <dbReference type="Proteomes" id="UP000033774"/>
    </source>
</evidence>
<dbReference type="InterPro" id="IPR050281">
    <property type="entry name" value="Flavin_monoamine_oxidase"/>
</dbReference>
<reference evidence="8 9" key="1">
    <citation type="submission" date="2015-03" db="EMBL/GenBank/DDBJ databases">
        <title>Draft genome sequence of Elstera litoralis.</title>
        <authorList>
            <person name="Rahalkar M.C."/>
            <person name="Dhakephalkar P.K."/>
            <person name="Pore S.D."/>
            <person name="Arora P."/>
            <person name="Kapse N.G."/>
            <person name="Pandit P.S."/>
        </authorList>
    </citation>
    <scope>NUCLEOTIDE SEQUENCE [LARGE SCALE GENOMIC DNA]</scope>
    <source>
        <strain evidence="8 9">Dia-1</strain>
    </source>
</reference>
<dbReference type="Pfam" id="PF01593">
    <property type="entry name" value="Amino_oxidase"/>
    <property type="match status" value="2"/>
</dbReference>
<comment type="caution">
    <text evidence="8">The sequence shown here is derived from an EMBL/GenBank/DDBJ whole genome shotgun (WGS) entry which is preliminary data.</text>
</comment>
<gene>
    <name evidence="8" type="ORF">VZ95_17425</name>
</gene>
<comment type="catalytic activity">
    <reaction evidence="6">
        <text>L-tryptophan + O2 = indole-3-acetamide + CO2 + H2O</text>
        <dbReference type="Rhea" id="RHEA:16165"/>
        <dbReference type="ChEBI" id="CHEBI:15377"/>
        <dbReference type="ChEBI" id="CHEBI:15379"/>
        <dbReference type="ChEBI" id="CHEBI:16031"/>
        <dbReference type="ChEBI" id="CHEBI:16526"/>
        <dbReference type="ChEBI" id="CHEBI:57912"/>
        <dbReference type="EC" id="1.13.12.3"/>
    </reaction>
</comment>
<dbReference type="PANTHER" id="PTHR10742:SF410">
    <property type="entry name" value="LYSINE-SPECIFIC HISTONE DEMETHYLASE 2"/>
    <property type="match status" value="1"/>
</dbReference>
<dbReference type="EMBL" id="LAJY01000562">
    <property type="protein sequence ID" value="KJV08494.1"/>
    <property type="molecule type" value="Genomic_DNA"/>
</dbReference>
<evidence type="ECO:0000256" key="4">
    <source>
        <dbReference type="ARBA" id="ARBA00017871"/>
    </source>
</evidence>